<accession>H0E0A0</accession>
<sequence>MSLQTSPLVDRPVDGPTDASAIATLHESFALQQAAFRRDPHPDISQRIEHLGALAAMLMANRERIADAIAEDFGSHPAVFTDLLEILGPAGRAATAIEHLADWMAPSERAANPDVYGTARATMRYEPKGVIGNIAPWNFPFEIGCGPLVEMLAAGNRVIVKPSDLTPACGALLQELVASTFDREHVTVAVGGLELAREFSSLAWDHLLYTGSPAVGREIMRTAAENLVPVTLELGGKCPAVLTASGVTAQAAESIVGTKLVKNGQMCISVDHVRLPVDRVDDFVELVRAHARDTVPEHSRTADCTGIVSDRHLARIEQLLDEARAAGARIVELEPGVRADPSTRRMPLTLVVDPPPHLRLCREEIFGPILPLLPYEDLDDAVAAIDADDRPLALYVFGADVEECEQVVSRARSGGACINTCALQGALPTLGFGGSGTSGMGRHHGIEGFREFSTARGVVVRGSGDSIDALYPPYDEKARAILDAAYGG</sequence>
<feature type="active site" evidence="5">
    <location>
        <position position="267"/>
    </location>
</feature>
<dbReference type="InterPro" id="IPR012394">
    <property type="entry name" value="Aldehyde_DH_NAD(P)"/>
</dbReference>
<keyword evidence="8" id="KW-1185">Reference proteome</keyword>
<dbReference type="PIRSF" id="PIRSF036492">
    <property type="entry name" value="ALDH"/>
    <property type="match status" value="1"/>
</dbReference>
<dbReference type="InterPro" id="IPR015590">
    <property type="entry name" value="Aldehyde_DH_dom"/>
</dbReference>
<dbReference type="RefSeq" id="WP_007569912.1">
    <property type="nucleotide sequence ID" value="NZ_AGUD01000006.1"/>
</dbReference>
<organism evidence="7 8">
    <name type="scientific">Patulibacter medicamentivorans</name>
    <dbReference type="NCBI Taxonomy" id="1097667"/>
    <lineage>
        <taxon>Bacteria</taxon>
        <taxon>Bacillati</taxon>
        <taxon>Actinomycetota</taxon>
        <taxon>Thermoleophilia</taxon>
        <taxon>Solirubrobacterales</taxon>
        <taxon>Patulibacteraceae</taxon>
        <taxon>Patulibacter</taxon>
    </lineage>
</organism>
<keyword evidence="2 4" id="KW-0560">Oxidoreductase</keyword>
<evidence type="ECO:0000256" key="2">
    <source>
        <dbReference type="ARBA" id="ARBA00023002"/>
    </source>
</evidence>
<evidence type="ECO:0000256" key="4">
    <source>
        <dbReference type="PIRNR" id="PIRNR036492"/>
    </source>
</evidence>
<dbReference type="PANTHER" id="PTHR43570:SF20">
    <property type="entry name" value="ALDEHYDE DEHYDROGENASE ALDX-RELATED"/>
    <property type="match status" value="1"/>
</dbReference>
<feature type="active site" evidence="5">
    <location>
        <position position="233"/>
    </location>
</feature>
<dbReference type="Gene3D" id="3.40.605.10">
    <property type="entry name" value="Aldehyde Dehydrogenase, Chain A, domain 1"/>
    <property type="match status" value="1"/>
</dbReference>
<dbReference type="Gene3D" id="3.40.309.10">
    <property type="entry name" value="Aldehyde Dehydrogenase, Chain A, domain 2"/>
    <property type="match status" value="1"/>
</dbReference>
<dbReference type="InterPro" id="IPR016162">
    <property type="entry name" value="Ald_DH_N"/>
</dbReference>
<comment type="caution">
    <text evidence="7">The sequence shown here is derived from an EMBL/GenBank/DDBJ whole genome shotgun (WGS) entry which is preliminary data.</text>
</comment>
<protein>
    <recommendedName>
        <fullName evidence="4">Aldehyde dehydrogenase</fullName>
    </recommendedName>
</protein>
<dbReference type="Proteomes" id="UP000005143">
    <property type="component" value="Unassembled WGS sequence"/>
</dbReference>
<evidence type="ECO:0000313" key="8">
    <source>
        <dbReference type="Proteomes" id="UP000005143"/>
    </source>
</evidence>
<dbReference type="InterPro" id="IPR016161">
    <property type="entry name" value="Ald_DH/histidinol_DH"/>
</dbReference>
<evidence type="ECO:0000256" key="1">
    <source>
        <dbReference type="ARBA" id="ARBA00009986"/>
    </source>
</evidence>
<dbReference type="GO" id="GO:0005737">
    <property type="term" value="C:cytoplasm"/>
    <property type="evidence" value="ECO:0007669"/>
    <property type="project" value="TreeGrafter"/>
</dbReference>
<dbReference type="InterPro" id="IPR016163">
    <property type="entry name" value="Ald_DH_C"/>
</dbReference>
<dbReference type="GO" id="GO:0004029">
    <property type="term" value="F:aldehyde dehydrogenase (NAD+) activity"/>
    <property type="evidence" value="ECO:0007669"/>
    <property type="project" value="TreeGrafter"/>
</dbReference>
<dbReference type="GO" id="GO:0006081">
    <property type="term" value="P:aldehyde metabolic process"/>
    <property type="evidence" value="ECO:0007669"/>
    <property type="project" value="InterPro"/>
</dbReference>
<evidence type="ECO:0000256" key="5">
    <source>
        <dbReference type="PIRSR" id="PIRSR036492-1"/>
    </source>
</evidence>
<gene>
    <name evidence="7" type="ORF">PAI11_02080</name>
</gene>
<evidence type="ECO:0000259" key="6">
    <source>
        <dbReference type="Pfam" id="PF00171"/>
    </source>
</evidence>
<evidence type="ECO:0000256" key="3">
    <source>
        <dbReference type="ARBA" id="ARBA00023027"/>
    </source>
</evidence>
<reference evidence="7 8" key="1">
    <citation type="journal article" date="2013" name="Biodegradation">
        <title>Quantitative proteomic analysis of ibuprofen-degrading Patulibacter sp. strain I11.</title>
        <authorList>
            <person name="Almeida B."/>
            <person name="Kjeldal H."/>
            <person name="Lolas I."/>
            <person name="Knudsen A.D."/>
            <person name="Carvalho G."/>
            <person name="Nielsen K.L."/>
            <person name="Barreto Crespo M.T."/>
            <person name="Stensballe A."/>
            <person name="Nielsen J.L."/>
        </authorList>
    </citation>
    <scope>NUCLEOTIDE SEQUENCE [LARGE SCALE GENOMIC DNA]</scope>
    <source>
        <strain evidence="7 8">I11</strain>
    </source>
</reference>
<dbReference type="Pfam" id="PF00171">
    <property type="entry name" value="Aldedh"/>
    <property type="match status" value="1"/>
</dbReference>
<dbReference type="PANTHER" id="PTHR43570">
    <property type="entry name" value="ALDEHYDE DEHYDROGENASE"/>
    <property type="match status" value="1"/>
</dbReference>
<dbReference type="EMBL" id="AGUD01000006">
    <property type="protein sequence ID" value="EHN12903.1"/>
    <property type="molecule type" value="Genomic_DNA"/>
</dbReference>
<name>H0E0A0_9ACTN</name>
<comment type="similarity">
    <text evidence="1 4">Belongs to the aldehyde dehydrogenase family.</text>
</comment>
<dbReference type="OrthoDB" id="3802174at2"/>
<proteinExistence type="inferred from homology"/>
<dbReference type="AlphaFoldDB" id="H0E0A0"/>
<feature type="domain" description="Aldehyde dehydrogenase" evidence="6">
    <location>
        <begin position="33"/>
        <end position="455"/>
    </location>
</feature>
<dbReference type="SUPFAM" id="SSF53720">
    <property type="entry name" value="ALDH-like"/>
    <property type="match status" value="1"/>
</dbReference>
<keyword evidence="3" id="KW-0520">NAD</keyword>
<evidence type="ECO:0000313" key="7">
    <source>
        <dbReference type="EMBL" id="EHN12903.1"/>
    </source>
</evidence>